<reference evidence="3" key="1">
    <citation type="submission" date="2018-10" db="EMBL/GenBank/DDBJ databases">
        <title>Effector identification in a new, highly contiguous assembly of the strawberry crown rot pathogen Phytophthora cactorum.</title>
        <authorList>
            <person name="Armitage A.D."/>
            <person name="Nellist C.F."/>
            <person name="Bates H."/>
            <person name="Vickerstaff R.J."/>
            <person name="Harrison R.J."/>
        </authorList>
    </citation>
    <scope>NUCLEOTIDE SEQUENCE</scope>
    <source>
        <strain evidence="2">15-7</strain>
        <strain evidence="3">4032</strain>
        <strain evidence="4">4040</strain>
        <strain evidence="5">P415</strain>
    </source>
</reference>
<dbReference type="Proteomes" id="UP000774804">
    <property type="component" value="Unassembled WGS sequence"/>
</dbReference>
<evidence type="ECO:0000313" key="5">
    <source>
        <dbReference type="EMBL" id="KAG2959566.1"/>
    </source>
</evidence>
<organism evidence="3 6">
    <name type="scientific">Phytophthora cactorum</name>
    <dbReference type="NCBI Taxonomy" id="29920"/>
    <lineage>
        <taxon>Eukaryota</taxon>
        <taxon>Sar</taxon>
        <taxon>Stramenopiles</taxon>
        <taxon>Oomycota</taxon>
        <taxon>Peronosporomycetes</taxon>
        <taxon>Peronosporales</taxon>
        <taxon>Peronosporaceae</taxon>
        <taxon>Phytophthora</taxon>
    </lineage>
</organism>
<protein>
    <submittedName>
        <fullName evidence="3">Uncharacterized protein</fullName>
    </submittedName>
</protein>
<gene>
    <name evidence="2" type="ORF">PC113_g22864</name>
    <name evidence="3" type="ORF">PC115_g22792</name>
    <name evidence="4" type="ORF">PC117_g25430</name>
    <name evidence="5" type="ORF">PC118_g22953</name>
</gene>
<dbReference type="Proteomes" id="UP000735874">
    <property type="component" value="Unassembled WGS sequence"/>
</dbReference>
<dbReference type="EMBL" id="RCML01001967">
    <property type="protein sequence ID" value="KAG2959566.1"/>
    <property type="molecule type" value="Genomic_DNA"/>
</dbReference>
<evidence type="ECO:0000313" key="4">
    <source>
        <dbReference type="EMBL" id="KAG2886099.1"/>
    </source>
</evidence>
<dbReference type="EMBL" id="RCMI01002004">
    <property type="protein sequence ID" value="KAG2879448.1"/>
    <property type="molecule type" value="Genomic_DNA"/>
</dbReference>
<sequence>MCIIQYYAFRARNNRVVCEQNHVLNITSGSQRQAAYKPKSTAVADDDDSAEAPRGRHEHGAMLHAGWTARTMWMNVEVTTRG</sequence>
<comment type="caution">
    <text evidence="3">The sequence shown here is derived from an EMBL/GenBank/DDBJ whole genome shotgun (WGS) entry which is preliminary data.</text>
</comment>
<proteinExistence type="predicted"/>
<evidence type="ECO:0000313" key="2">
    <source>
        <dbReference type="EMBL" id="KAG2818386.1"/>
    </source>
</evidence>
<dbReference type="AlphaFoldDB" id="A0A8T1AD31"/>
<evidence type="ECO:0000256" key="1">
    <source>
        <dbReference type="SAM" id="MobiDB-lite"/>
    </source>
</evidence>
<name>A0A8T1AD31_9STRA</name>
<dbReference type="EMBL" id="RCMK01001971">
    <property type="protein sequence ID" value="KAG2886099.1"/>
    <property type="molecule type" value="Genomic_DNA"/>
</dbReference>
<dbReference type="EMBL" id="RCMG01001874">
    <property type="protein sequence ID" value="KAG2818386.1"/>
    <property type="molecule type" value="Genomic_DNA"/>
</dbReference>
<dbReference type="Proteomes" id="UP000697107">
    <property type="component" value="Unassembled WGS sequence"/>
</dbReference>
<evidence type="ECO:0000313" key="3">
    <source>
        <dbReference type="EMBL" id="KAG2879448.1"/>
    </source>
</evidence>
<dbReference type="Proteomes" id="UP000736787">
    <property type="component" value="Unassembled WGS sequence"/>
</dbReference>
<evidence type="ECO:0000313" key="6">
    <source>
        <dbReference type="Proteomes" id="UP000774804"/>
    </source>
</evidence>
<accession>A0A8T1AD31</accession>
<feature type="region of interest" description="Disordered" evidence="1">
    <location>
        <begin position="29"/>
        <end position="57"/>
    </location>
</feature>